<organism evidence="5 6">
    <name type="scientific">Gordoniibacillus kamchatkensis</name>
    <dbReference type="NCBI Taxonomy" id="1590651"/>
    <lineage>
        <taxon>Bacteria</taxon>
        <taxon>Bacillati</taxon>
        <taxon>Bacillota</taxon>
        <taxon>Bacilli</taxon>
        <taxon>Bacillales</taxon>
        <taxon>Paenibacillaceae</taxon>
        <taxon>Gordoniibacillus</taxon>
    </lineage>
</organism>
<evidence type="ECO:0000313" key="5">
    <source>
        <dbReference type="EMBL" id="KIL42196.1"/>
    </source>
</evidence>
<name>A0ABR5AMG8_9BACL</name>
<dbReference type="EMBL" id="JXAK01000003">
    <property type="protein sequence ID" value="KIL42196.1"/>
    <property type="molecule type" value="Genomic_DNA"/>
</dbReference>
<proteinExistence type="inferred from homology"/>
<evidence type="ECO:0000256" key="3">
    <source>
        <dbReference type="ARBA" id="ARBA00022629"/>
    </source>
</evidence>
<dbReference type="SUPFAM" id="SSF53067">
    <property type="entry name" value="Actin-like ATPase domain"/>
    <property type="match status" value="1"/>
</dbReference>
<dbReference type="Proteomes" id="UP000031967">
    <property type="component" value="Unassembled WGS sequence"/>
</dbReference>
<comment type="function">
    <text evidence="1">Transcriptional repressor of xylose-utilizing enzymes.</text>
</comment>
<dbReference type="PANTHER" id="PTHR18964">
    <property type="entry name" value="ROK (REPRESSOR, ORF, KINASE) FAMILY"/>
    <property type="match status" value="1"/>
</dbReference>
<dbReference type="SUPFAM" id="SSF46785">
    <property type="entry name" value="Winged helix' DNA-binding domain"/>
    <property type="match status" value="1"/>
</dbReference>
<dbReference type="Pfam" id="PF00480">
    <property type="entry name" value="ROK"/>
    <property type="match status" value="1"/>
</dbReference>
<evidence type="ECO:0000313" key="6">
    <source>
        <dbReference type="Proteomes" id="UP000031967"/>
    </source>
</evidence>
<gene>
    <name evidence="5" type="ORF">SD70_03120</name>
</gene>
<accession>A0ABR5AMG8</accession>
<keyword evidence="3" id="KW-0119">Carbohydrate metabolism</keyword>
<evidence type="ECO:0000259" key="4">
    <source>
        <dbReference type="SMART" id="SM00419"/>
    </source>
</evidence>
<evidence type="ECO:0000256" key="2">
    <source>
        <dbReference type="ARBA" id="ARBA00006479"/>
    </source>
</evidence>
<dbReference type="Gene3D" id="3.30.420.40">
    <property type="match status" value="2"/>
</dbReference>
<sequence length="389" mass="42454">MNKHDQEYIKHKNKSMVLDVIRNRRPISRADIAKITGMSPTSVSRIVADLCQAGIVKETEQFSSGVGRKATLLDIDASSVLTVGIELDKTEIKIGVVDFDGRIAAEHTVSGANHDKAPQAVADTIAAKLLELVRDNGINRDKIIGVGIGIPGIIDVDSGTVVFSSQLGWKNVAFLKLVEERVGIPTTIDNDLNVKALGESIYGHVNESRKTVLIGIGSGVGSTLVIDGEIYRGETNIAGEIGHFNFDPNGMLCECGKRGCLQTYIAEYALIQEANNFKKVSRLSEIFHEWRAGEPWAISIIDRACTYIAVTVSNVVCMYNPDTIVLSGNFIEQHPHILEAVRAKLDDFIWEPFRGTFKLVLSKFAGKSVMIGAASLALNLRLDYELQTS</sequence>
<dbReference type="InterPro" id="IPR043129">
    <property type="entry name" value="ATPase_NBD"/>
</dbReference>
<dbReference type="InterPro" id="IPR012318">
    <property type="entry name" value="HTH_CRP"/>
</dbReference>
<dbReference type="InterPro" id="IPR000835">
    <property type="entry name" value="HTH_MarR-typ"/>
</dbReference>
<dbReference type="InterPro" id="IPR036390">
    <property type="entry name" value="WH_DNA-bd_sf"/>
</dbReference>
<dbReference type="SMART" id="SM00419">
    <property type="entry name" value="HTH_CRP"/>
    <property type="match status" value="1"/>
</dbReference>
<dbReference type="InterPro" id="IPR036388">
    <property type="entry name" value="WH-like_DNA-bd_sf"/>
</dbReference>
<reference evidence="5 6" key="1">
    <citation type="submission" date="2014-12" db="EMBL/GenBank/DDBJ databases">
        <title>Draft genome sequence of Paenibacillus kamchatkensis strain B-2647.</title>
        <authorList>
            <person name="Karlyshev A.V."/>
            <person name="Kudryashova E.B."/>
        </authorList>
    </citation>
    <scope>NUCLEOTIDE SEQUENCE [LARGE SCALE GENOMIC DNA]</scope>
    <source>
        <strain evidence="5 6">VKM B-2647</strain>
    </source>
</reference>
<dbReference type="PANTHER" id="PTHR18964:SF149">
    <property type="entry name" value="BIFUNCTIONAL UDP-N-ACETYLGLUCOSAMINE 2-EPIMERASE_N-ACETYLMANNOSAMINE KINASE"/>
    <property type="match status" value="1"/>
</dbReference>
<dbReference type="InterPro" id="IPR000600">
    <property type="entry name" value="ROK"/>
</dbReference>
<feature type="domain" description="HTH crp-type" evidence="4">
    <location>
        <begin position="20"/>
        <end position="74"/>
    </location>
</feature>
<comment type="similarity">
    <text evidence="2">Belongs to the ROK (NagC/XylR) family.</text>
</comment>
<protein>
    <recommendedName>
        <fullName evidence="4">HTH crp-type domain-containing protein</fullName>
    </recommendedName>
</protein>
<evidence type="ECO:0000256" key="1">
    <source>
        <dbReference type="ARBA" id="ARBA00002486"/>
    </source>
</evidence>
<comment type="caution">
    <text evidence="5">The sequence shown here is derived from an EMBL/GenBank/DDBJ whole genome shotgun (WGS) entry which is preliminary data.</text>
</comment>
<dbReference type="Pfam" id="PF12802">
    <property type="entry name" value="MarR_2"/>
    <property type="match status" value="1"/>
</dbReference>
<dbReference type="Gene3D" id="1.10.10.10">
    <property type="entry name" value="Winged helix-like DNA-binding domain superfamily/Winged helix DNA-binding domain"/>
    <property type="match status" value="1"/>
</dbReference>
<keyword evidence="3" id="KW-0859">Xylose metabolism</keyword>
<keyword evidence="6" id="KW-1185">Reference proteome</keyword>